<dbReference type="AlphaFoldDB" id="A0A9P6EP75"/>
<keyword evidence="2" id="KW-1185">Reference proteome</keyword>
<name>A0A9P6EP75_9AGAR</name>
<protein>
    <submittedName>
        <fullName evidence="1">Uncharacterized protein</fullName>
    </submittedName>
</protein>
<sequence length="196" mass="22591">MGEMKTSKLITLLKSRVDGWPSLDFLGWGLGGVRIRRCGLIFSTSLSLLYSSLRRSFLQRYACINELDDRRRACVQTSTLWRIDHVQSHVSQLFRTHASLYIFEADSDTSSWASSYDLQQLLNHGQARQQWGSTELLQWYRVMDRLIDAINFCLVDADLTLRKHWVAGTSNILLTAELYTHCLGIWKPSPTGHWPK</sequence>
<accession>A0A9P6EP75</accession>
<evidence type="ECO:0000313" key="1">
    <source>
        <dbReference type="EMBL" id="KAF9532731.1"/>
    </source>
</evidence>
<reference evidence="1" key="1">
    <citation type="submission" date="2020-11" db="EMBL/GenBank/DDBJ databases">
        <authorList>
            <consortium name="DOE Joint Genome Institute"/>
            <person name="Ahrendt S."/>
            <person name="Riley R."/>
            <person name="Andreopoulos W."/>
            <person name="Labutti K."/>
            <person name="Pangilinan J."/>
            <person name="Ruiz-Duenas F.J."/>
            <person name="Barrasa J.M."/>
            <person name="Sanchez-Garcia M."/>
            <person name="Camarero S."/>
            <person name="Miyauchi S."/>
            <person name="Serrano A."/>
            <person name="Linde D."/>
            <person name="Babiker R."/>
            <person name="Drula E."/>
            <person name="Ayuso-Fernandez I."/>
            <person name="Pacheco R."/>
            <person name="Padilla G."/>
            <person name="Ferreira P."/>
            <person name="Barriuso J."/>
            <person name="Kellner H."/>
            <person name="Castanera R."/>
            <person name="Alfaro M."/>
            <person name="Ramirez L."/>
            <person name="Pisabarro A.G."/>
            <person name="Kuo A."/>
            <person name="Tritt A."/>
            <person name="Lipzen A."/>
            <person name="He G."/>
            <person name="Yan M."/>
            <person name="Ng V."/>
            <person name="Cullen D."/>
            <person name="Martin F."/>
            <person name="Rosso M.-N."/>
            <person name="Henrissat B."/>
            <person name="Hibbett D."/>
            <person name="Martinez A.T."/>
            <person name="Grigoriev I.V."/>
        </authorList>
    </citation>
    <scope>NUCLEOTIDE SEQUENCE</scope>
    <source>
        <strain evidence="1">CBS 506.95</strain>
    </source>
</reference>
<organism evidence="1 2">
    <name type="scientific">Crepidotus variabilis</name>
    <dbReference type="NCBI Taxonomy" id="179855"/>
    <lineage>
        <taxon>Eukaryota</taxon>
        <taxon>Fungi</taxon>
        <taxon>Dikarya</taxon>
        <taxon>Basidiomycota</taxon>
        <taxon>Agaricomycotina</taxon>
        <taxon>Agaricomycetes</taxon>
        <taxon>Agaricomycetidae</taxon>
        <taxon>Agaricales</taxon>
        <taxon>Agaricineae</taxon>
        <taxon>Crepidotaceae</taxon>
        <taxon>Crepidotus</taxon>
    </lineage>
</organism>
<evidence type="ECO:0000313" key="2">
    <source>
        <dbReference type="Proteomes" id="UP000807306"/>
    </source>
</evidence>
<dbReference type="Proteomes" id="UP000807306">
    <property type="component" value="Unassembled WGS sequence"/>
</dbReference>
<proteinExistence type="predicted"/>
<comment type="caution">
    <text evidence="1">The sequence shown here is derived from an EMBL/GenBank/DDBJ whole genome shotgun (WGS) entry which is preliminary data.</text>
</comment>
<dbReference type="EMBL" id="MU157830">
    <property type="protein sequence ID" value="KAF9532731.1"/>
    <property type="molecule type" value="Genomic_DNA"/>
</dbReference>
<gene>
    <name evidence="1" type="ORF">CPB83DRAFT_846266</name>
</gene>